<feature type="domain" description="DUF2231" evidence="2">
    <location>
        <begin position="15"/>
        <end position="145"/>
    </location>
</feature>
<dbReference type="Proteomes" id="UP001500236">
    <property type="component" value="Unassembled WGS sequence"/>
</dbReference>
<reference evidence="4" key="1">
    <citation type="journal article" date="2019" name="Int. J. Syst. Evol. Microbiol.">
        <title>The Global Catalogue of Microorganisms (GCM) 10K type strain sequencing project: providing services to taxonomists for standard genome sequencing and annotation.</title>
        <authorList>
            <consortium name="The Broad Institute Genomics Platform"/>
            <consortium name="The Broad Institute Genome Sequencing Center for Infectious Disease"/>
            <person name="Wu L."/>
            <person name="Ma J."/>
        </authorList>
    </citation>
    <scope>NUCLEOTIDE SEQUENCE [LARGE SCALE GENOMIC DNA]</scope>
    <source>
        <strain evidence="4">JCM 14309</strain>
    </source>
</reference>
<feature type="transmembrane region" description="Helical" evidence="1">
    <location>
        <begin position="48"/>
        <end position="67"/>
    </location>
</feature>
<dbReference type="EMBL" id="BAAAVT010000027">
    <property type="protein sequence ID" value="GAA3075815.1"/>
    <property type="molecule type" value="Genomic_DNA"/>
</dbReference>
<keyword evidence="1" id="KW-0812">Transmembrane</keyword>
<gene>
    <name evidence="3" type="ORF">GCM10010529_29350</name>
</gene>
<accession>A0ABP6M7K2</accession>
<dbReference type="InterPro" id="IPR019251">
    <property type="entry name" value="DUF2231_TM"/>
</dbReference>
<comment type="caution">
    <text evidence="3">The sequence shown here is derived from an EMBL/GenBank/DDBJ whole genome shotgun (WGS) entry which is preliminary data.</text>
</comment>
<evidence type="ECO:0000313" key="3">
    <source>
        <dbReference type="EMBL" id="GAA3075815.1"/>
    </source>
</evidence>
<sequence length="149" mass="15553">MTLVTPPEAPVIFDLPLHPLVVHAVIVLVPLAALLLVLAICVPRLRAVCGPLGVILAVAGAISAVVADQSGSILTEYVGTPEEHIRWGLPTVFSSSAMALSSLLWFFLRGRRLPRLLFGTLTILSGIAAVTFTILAGHSGAEAVWGGLS</sequence>
<evidence type="ECO:0000256" key="1">
    <source>
        <dbReference type="SAM" id="Phobius"/>
    </source>
</evidence>
<evidence type="ECO:0000259" key="2">
    <source>
        <dbReference type="Pfam" id="PF09990"/>
    </source>
</evidence>
<organism evidence="3 4">
    <name type="scientific">Nesterenkonia aethiopica</name>
    <dbReference type="NCBI Taxonomy" id="269144"/>
    <lineage>
        <taxon>Bacteria</taxon>
        <taxon>Bacillati</taxon>
        <taxon>Actinomycetota</taxon>
        <taxon>Actinomycetes</taxon>
        <taxon>Micrococcales</taxon>
        <taxon>Micrococcaceae</taxon>
        <taxon>Nesterenkonia</taxon>
    </lineage>
</organism>
<proteinExistence type="predicted"/>
<feature type="transmembrane region" description="Helical" evidence="1">
    <location>
        <begin position="20"/>
        <end position="41"/>
    </location>
</feature>
<evidence type="ECO:0000313" key="4">
    <source>
        <dbReference type="Proteomes" id="UP001500236"/>
    </source>
</evidence>
<feature type="transmembrane region" description="Helical" evidence="1">
    <location>
        <begin position="115"/>
        <end position="136"/>
    </location>
</feature>
<keyword evidence="1" id="KW-0472">Membrane</keyword>
<protein>
    <recommendedName>
        <fullName evidence="2">DUF2231 domain-containing protein</fullName>
    </recommendedName>
</protein>
<keyword evidence="4" id="KW-1185">Reference proteome</keyword>
<keyword evidence="1" id="KW-1133">Transmembrane helix</keyword>
<feature type="transmembrane region" description="Helical" evidence="1">
    <location>
        <begin position="87"/>
        <end position="108"/>
    </location>
</feature>
<dbReference type="Pfam" id="PF09990">
    <property type="entry name" value="DUF2231"/>
    <property type="match status" value="1"/>
</dbReference>
<name>A0ABP6M7K2_9MICC</name>